<proteinExistence type="predicted"/>
<accession>A0A7G9T7X5</accession>
<evidence type="ECO:0000313" key="3">
    <source>
        <dbReference type="EMBL" id="QNN76200.1"/>
    </source>
</evidence>
<dbReference type="EMBL" id="CP060731">
    <property type="protein sequence ID" value="QNN76200.1"/>
    <property type="molecule type" value="Genomic_DNA"/>
</dbReference>
<dbReference type="AlphaFoldDB" id="A0A7G9T7X5"/>
<sequence>MKSRNLLLLSAAAVGALFAVQAFAQSKTATDADKPKQDQSQTSDPSDPEAKARRRAANEAAAKQRKAAEGQQKKGGEEEEERKP</sequence>
<feature type="chain" id="PRO_5028928638" evidence="2">
    <location>
        <begin position="25"/>
        <end position="84"/>
    </location>
</feature>
<dbReference type="RefSeq" id="WP_187572063.1">
    <property type="nucleotide sequence ID" value="NZ_CP060731.1"/>
</dbReference>
<name>A0A7G9T7X5_PSEMX</name>
<feature type="compositionally biased region" description="Basic and acidic residues" evidence="1">
    <location>
        <begin position="66"/>
        <end position="84"/>
    </location>
</feature>
<keyword evidence="2" id="KW-0732">Signal</keyword>
<evidence type="ECO:0000313" key="4">
    <source>
        <dbReference type="Proteomes" id="UP000515838"/>
    </source>
</evidence>
<feature type="region of interest" description="Disordered" evidence="1">
    <location>
        <begin position="26"/>
        <end position="84"/>
    </location>
</feature>
<gene>
    <name evidence="3" type="ORF">IAE60_09435</name>
</gene>
<evidence type="ECO:0000256" key="2">
    <source>
        <dbReference type="SAM" id="SignalP"/>
    </source>
</evidence>
<organism evidence="3 4">
    <name type="scientific">Pseudoxanthomonas mexicana</name>
    <dbReference type="NCBI Taxonomy" id="128785"/>
    <lineage>
        <taxon>Bacteria</taxon>
        <taxon>Pseudomonadati</taxon>
        <taxon>Pseudomonadota</taxon>
        <taxon>Gammaproteobacteria</taxon>
        <taxon>Lysobacterales</taxon>
        <taxon>Lysobacteraceae</taxon>
        <taxon>Pseudoxanthomonas</taxon>
    </lineage>
</organism>
<dbReference type="Proteomes" id="UP000515838">
    <property type="component" value="Chromosome"/>
</dbReference>
<protein>
    <submittedName>
        <fullName evidence="3">Uncharacterized protein</fullName>
    </submittedName>
</protein>
<feature type="signal peptide" evidence="2">
    <location>
        <begin position="1"/>
        <end position="24"/>
    </location>
</feature>
<dbReference type="GeneID" id="81471189"/>
<evidence type="ECO:0000256" key="1">
    <source>
        <dbReference type="SAM" id="MobiDB-lite"/>
    </source>
</evidence>
<reference evidence="3 4" key="1">
    <citation type="submission" date="2020-08" db="EMBL/GenBank/DDBJ databases">
        <title>Streptomycin Non-resistant strain, P. mexicana.</title>
        <authorList>
            <person name="Ganesh-Kumar S."/>
            <person name="Zhe T."/>
            <person name="Yu Z."/>
            <person name="Min Y."/>
        </authorList>
    </citation>
    <scope>NUCLEOTIDE SEQUENCE [LARGE SCALE GENOMIC DNA]</scope>
    <source>
        <strain evidence="3 4">GTZY2</strain>
    </source>
</reference>